<feature type="domain" description="Response regulatory" evidence="7">
    <location>
        <begin position="682"/>
        <end position="798"/>
    </location>
</feature>
<dbReference type="CDD" id="cd16919">
    <property type="entry name" value="HATPase_CckA-like"/>
    <property type="match status" value="1"/>
</dbReference>
<dbReference type="PANTHER" id="PTHR43065:SF42">
    <property type="entry name" value="TWO-COMPONENT SENSOR PPRA"/>
    <property type="match status" value="1"/>
</dbReference>
<dbReference type="InterPro" id="IPR013656">
    <property type="entry name" value="PAS_4"/>
</dbReference>
<accession>A0A512IQ66</accession>
<dbReference type="InterPro" id="IPR011006">
    <property type="entry name" value="CheY-like_superfamily"/>
</dbReference>
<evidence type="ECO:0000259" key="9">
    <source>
        <dbReference type="PROSITE" id="PS50113"/>
    </source>
</evidence>
<dbReference type="InterPro" id="IPR005467">
    <property type="entry name" value="His_kinase_dom"/>
</dbReference>
<dbReference type="InterPro" id="IPR036890">
    <property type="entry name" value="HATPase_C_sf"/>
</dbReference>
<keyword evidence="5" id="KW-0175">Coiled coil</keyword>
<dbReference type="PROSITE" id="PS50109">
    <property type="entry name" value="HIS_KIN"/>
    <property type="match status" value="1"/>
</dbReference>
<dbReference type="PROSITE" id="PS50112">
    <property type="entry name" value="PAS"/>
    <property type="match status" value="1"/>
</dbReference>
<dbReference type="SUPFAM" id="SSF52172">
    <property type="entry name" value="CheY-like"/>
    <property type="match status" value="1"/>
</dbReference>
<dbReference type="RefSeq" id="WP_147078720.1">
    <property type="nucleotide sequence ID" value="NZ_BJZT01000024.1"/>
</dbReference>
<dbReference type="Proteomes" id="UP000321258">
    <property type="component" value="Unassembled WGS sequence"/>
</dbReference>
<dbReference type="Gene3D" id="3.30.450.20">
    <property type="entry name" value="PAS domain"/>
    <property type="match status" value="3"/>
</dbReference>
<dbReference type="InterPro" id="IPR004358">
    <property type="entry name" value="Sig_transdc_His_kin-like_C"/>
</dbReference>
<comment type="catalytic activity">
    <reaction evidence="1">
        <text>ATP + protein L-histidine = ADP + protein N-phospho-L-histidine.</text>
        <dbReference type="EC" id="2.7.13.3"/>
    </reaction>
</comment>
<dbReference type="PROSITE" id="PS50113">
    <property type="entry name" value="PAC"/>
    <property type="match status" value="1"/>
</dbReference>
<dbReference type="Gene3D" id="3.30.565.10">
    <property type="entry name" value="Histidine kinase-like ATPase, C-terminal domain"/>
    <property type="match status" value="1"/>
</dbReference>
<keyword evidence="3 4" id="KW-0597">Phosphoprotein</keyword>
<dbReference type="FunFam" id="3.30.450.20:FF:000099">
    <property type="entry name" value="Sensory box sensor histidine kinase"/>
    <property type="match status" value="1"/>
</dbReference>
<evidence type="ECO:0000256" key="4">
    <source>
        <dbReference type="PROSITE-ProRule" id="PRU00169"/>
    </source>
</evidence>
<dbReference type="GO" id="GO:0000155">
    <property type="term" value="F:phosphorelay sensor kinase activity"/>
    <property type="evidence" value="ECO:0007669"/>
    <property type="project" value="InterPro"/>
</dbReference>
<dbReference type="InterPro" id="IPR003594">
    <property type="entry name" value="HATPase_dom"/>
</dbReference>
<dbReference type="InterPro" id="IPR001789">
    <property type="entry name" value="Sig_transdc_resp-reg_receiver"/>
</dbReference>
<dbReference type="Pfam" id="PF00072">
    <property type="entry name" value="Response_reg"/>
    <property type="match status" value="1"/>
</dbReference>
<gene>
    <name evidence="10" type="ORF">MHA02_22250</name>
</gene>
<evidence type="ECO:0000256" key="3">
    <source>
        <dbReference type="ARBA" id="ARBA00022553"/>
    </source>
</evidence>
<dbReference type="InterPro" id="IPR001610">
    <property type="entry name" value="PAC"/>
</dbReference>
<dbReference type="SUPFAM" id="SSF47384">
    <property type="entry name" value="Homodimeric domain of signal transducing histidine kinase"/>
    <property type="match status" value="1"/>
</dbReference>
<dbReference type="EC" id="2.7.13.3" evidence="2"/>
<dbReference type="CDD" id="cd00082">
    <property type="entry name" value="HisKA"/>
    <property type="match status" value="1"/>
</dbReference>
<dbReference type="EMBL" id="BJZT01000024">
    <property type="protein sequence ID" value="GEO99837.1"/>
    <property type="molecule type" value="Genomic_DNA"/>
</dbReference>
<feature type="domain" description="PAC" evidence="9">
    <location>
        <begin position="239"/>
        <end position="291"/>
    </location>
</feature>
<dbReference type="SUPFAM" id="SSF55874">
    <property type="entry name" value="ATPase domain of HSP90 chaperone/DNA topoisomerase II/histidine kinase"/>
    <property type="match status" value="1"/>
</dbReference>
<organism evidence="10 11">
    <name type="scientific">Methylobacterium haplocladii</name>
    <dbReference type="NCBI Taxonomy" id="1176176"/>
    <lineage>
        <taxon>Bacteria</taxon>
        <taxon>Pseudomonadati</taxon>
        <taxon>Pseudomonadota</taxon>
        <taxon>Alphaproteobacteria</taxon>
        <taxon>Hyphomicrobiales</taxon>
        <taxon>Methylobacteriaceae</taxon>
        <taxon>Methylobacterium</taxon>
    </lineage>
</organism>
<dbReference type="SMART" id="SM00086">
    <property type="entry name" value="PAC"/>
    <property type="match status" value="2"/>
</dbReference>
<dbReference type="PRINTS" id="PR00344">
    <property type="entry name" value="BCTRLSENSOR"/>
</dbReference>
<dbReference type="InterPro" id="IPR003661">
    <property type="entry name" value="HisK_dim/P_dom"/>
</dbReference>
<protein>
    <recommendedName>
        <fullName evidence="2">histidine kinase</fullName>
        <ecNumber evidence="2">2.7.13.3</ecNumber>
    </recommendedName>
</protein>
<dbReference type="OrthoDB" id="9796100at2"/>
<dbReference type="NCBIfam" id="TIGR00229">
    <property type="entry name" value="sensory_box"/>
    <property type="match status" value="2"/>
</dbReference>
<evidence type="ECO:0000313" key="10">
    <source>
        <dbReference type="EMBL" id="GEO99837.1"/>
    </source>
</evidence>
<dbReference type="SMART" id="SM00091">
    <property type="entry name" value="PAS"/>
    <property type="match status" value="2"/>
</dbReference>
<evidence type="ECO:0000259" key="6">
    <source>
        <dbReference type="PROSITE" id="PS50109"/>
    </source>
</evidence>
<dbReference type="SMART" id="SM00387">
    <property type="entry name" value="HATPase_c"/>
    <property type="match status" value="1"/>
</dbReference>
<keyword evidence="11" id="KW-1185">Reference proteome</keyword>
<dbReference type="SUPFAM" id="SSF55785">
    <property type="entry name" value="PYP-like sensor domain (PAS domain)"/>
    <property type="match status" value="3"/>
</dbReference>
<dbReference type="SMART" id="SM00388">
    <property type="entry name" value="HisKA"/>
    <property type="match status" value="1"/>
</dbReference>
<name>A0A512IQ66_9HYPH</name>
<reference evidence="10 11" key="1">
    <citation type="submission" date="2019-07" db="EMBL/GenBank/DDBJ databases">
        <title>Whole genome shotgun sequence of Methylobacterium haplocladii NBRC 107714.</title>
        <authorList>
            <person name="Hosoyama A."/>
            <person name="Uohara A."/>
            <person name="Ohji S."/>
            <person name="Ichikawa N."/>
        </authorList>
    </citation>
    <scope>NUCLEOTIDE SEQUENCE [LARGE SCALE GENOMIC DNA]</scope>
    <source>
        <strain evidence="10 11">NBRC 107714</strain>
    </source>
</reference>
<dbReference type="PROSITE" id="PS50110">
    <property type="entry name" value="RESPONSE_REGULATORY"/>
    <property type="match status" value="1"/>
</dbReference>
<feature type="domain" description="PAS" evidence="8">
    <location>
        <begin position="324"/>
        <end position="373"/>
    </location>
</feature>
<dbReference type="PANTHER" id="PTHR43065">
    <property type="entry name" value="SENSOR HISTIDINE KINASE"/>
    <property type="match status" value="1"/>
</dbReference>
<dbReference type="CDD" id="cd18161">
    <property type="entry name" value="REC_hyHK_blue-like"/>
    <property type="match status" value="1"/>
</dbReference>
<feature type="modified residue" description="4-aspartylphosphate" evidence="4">
    <location>
        <position position="732"/>
    </location>
</feature>
<dbReference type="CDD" id="cd00130">
    <property type="entry name" value="PAS"/>
    <property type="match status" value="2"/>
</dbReference>
<evidence type="ECO:0000259" key="8">
    <source>
        <dbReference type="PROSITE" id="PS50112"/>
    </source>
</evidence>
<evidence type="ECO:0000256" key="5">
    <source>
        <dbReference type="SAM" id="Coils"/>
    </source>
</evidence>
<dbReference type="InterPro" id="IPR000014">
    <property type="entry name" value="PAS"/>
</dbReference>
<sequence>MTSDAVFLRSGGAMGALIRAHDWAATPFGPPETWPQPLRSAVDLCLHSSFPTAVYWGPELRLIYNDAWAPIPAERHPAALGRPGAEVWTEIWPIVAPQFQRVIETGEGFAAFDQMLPMERAGRIEETWWTYSFTPIRAEDGTVVGVLNQGNEVTAHVRTQQALRESEGKFRGITNSVDQMIWSTLPDGFHDYYNDRWYEFTGVPAGSTDGEGWNDMFHPDDRERAWGVWRHSLATGETYHIEYRLKHHSGTYRWVLGRAKPVRDAKGDITRWFGSCTDIQEIVDAREVLAQSRAELERQVAERTRERNRLWAMTNDLMGTAGLDGYLKAVNPAWTRMLGWSDAELLARPFSDLIDRQDHAATADVVRRLALGETVDGFVDHIFCKDGRQRTIMWSAVPEGALFYIVGRDITEQRYAEEALRQSQKMEAVGQLTGGLAHDFNNLLTGISGSLELLQTRVSQGRLGDVDRYVNAAQGASKRAAALTHRLLAFSRRQTLDPKPTDVNRLVVGMEELVRRTIGPQITLEVVAAGGLWPALVDPSQLENALLNLCINARDAMPDGGRITIETANKWMDARAAKDRDLDPGQYLSLCVTDTGTGMTPEVIARAFDPFFTTKPIGQGTGLGLSMIYGFVRQSGGQVRIYSELGEGTTMCLYLPRHYGAAEDVEAVPDLSGAPRADVGETVLIVDDEPTVRMLVTEVLEDLGYTAIEAADGAGGLKVLQSDVRLDLLVTDVGLPGGMNGRQLADAGRVLRPQLKVLFITGYAENAVLGHGHLDRDMQVLTKPFVMEALASRIRDLIAGG</sequence>
<dbReference type="Pfam" id="PF08447">
    <property type="entry name" value="PAS_3"/>
    <property type="match status" value="1"/>
</dbReference>
<dbReference type="SMART" id="SM00448">
    <property type="entry name" value="REC"/>
    <property type="match status" value="1"/>
</dbReference>
<evidence type="ECO:0000313" key="11">
    <source>
        <dbReference type="Proteomes" id="UP000321258"/>
    </source>
</evidence>
<dbReference type="Gene3D" id="1.10.287.130">
    <property type="match status" value="1"/>
</dbReference>
<dbReference type="AlphaFoldDB" id="A0A512IQ66"/>
<dbReference type="Pfam" id="PF00512">
    <property type="entry name" value="HisKA"/>
    <property type="match status" value="1"/>
</dbReference>
<feature type="coiled-coil region" evidence="5">
    <location>
        <begin position="279"/>
        <end position="309"/>
    </location>
</feature>
<dbReference type="InterPro" id="IPR013655">
    <property type="entry name" value="PAS_fold_3"/>
</dbReference>
<dbReference type="InterPro" id="IPR000700">
    <property type="entry name" value="PAS-assoc_C"/>
</dbReference>
<dbReference type="Pfam" id="PF08448">
    <property type="entry name" value="PAS_4"/>
    <property type="match status" value="2"/>
</dbReference>
<evidence type="ECO:0000256" key="2">
    <source>
        <dbReference type="ARBA" id="ARBA00012438"/>
    </source>
</evidence>
<dbReference type="InterPro" id="IPR036097">
    <property type="entry name" value="HisK_dim/P_sf"/>
</dbReference>
<evidence type="ECO:0000256" key="1">
    <source>
        <dbReference type="ARBA" id="ARBA00000085"/>
    </source>
</evidence>
<feature type="domain" description="Histidine kinase" evidence="6">
    <location>
        <begin position="435"/>
        <end position="659"/>
    </location>
</feature>
<proteinExistence type="predicted"/>
<dbReference type="Pfam" id="PF02518">
    <property type="entry name" value="HATPase_c"/>
    <property type="match status" value="1"/>
</dbReference>
<evidence type="ECO:0000259" key="7">
    <source>
        <dbReference type="PROSITE" id="PS50110"/>
    </source>
</evidence>
<comment type="caution">
    <text evidence="10">The sequence shown here is derived from an EMBL/GenBank/DDBJ whole genome shotgun (WGS) entry which is preliminary data.</text>
</comment>
<dbReference type="InterPro" id="IPR035965">
    <property type="entry name" value="PAS-like_dom_sf"/>
</dbReference>
<dbReference type="Gene3D" id="3.40.50.2300">
    <property type="match status" value="1"/>
</dbReference>